<evidence type="ECO:0000256" key="4">
    <source>
        <dbReference type="ARBA" id="ARBA00022801"/>
    </source>
</evidence>
<dbReference type="Pfam" id="PF02881">
    <property type="entry name" value="SRP54_N"/>
    <property type="match status" value="1"/>
</dbReference>
<keyword evidence="4 9" id="KW-0378">Hydrolase</keyword>
<dbReference type="GO" id="GO:0005525">
    <property type="term" value="F:GTP binding"/>
    <property type="evidence" value="ECO:0007669"/>
    <property type="project" value="UniProtKB-UniRule"/>
</dbReference>
<dbReference type="InterPro" id="IPR042101">
    <property type="entry name" value="SRP54_N_sf"/>
</dbReference>
<comment type="similarity">
    <text evidence="9">Belongs to the GTP-binding SRP family. FtsY subfamily.</text>
</comment>
<dbReference type="EC" id="3.6.5.4" evidence="9"/>
<dbReference type="InterPro" id="IPR027417">
    <property type="entry name" value="P-loop_NTPase"/>
</dbReference>
<dbReference type="InterPro" id="IPR013822">
    <property type="entry name" value="Signal_recog_particl_SRP54_hlx"/>
</dbReference>
<reference evidence="11" key="1">
    <citation type="submission" date="2021-05" db="EMBL/GenBank/DDBJ databases">
        <title>Complete genome sequence of the cellulolytic planctomycete Telmatocola sphagniphila SP2T and characterization of the first cellulase from planctomycetes.</title>
        <authorList>
            <person name="Rakitin A.L."/>
            <person name="Beletsky A.V."/>
            <person name="Naumoff D.G."/>
            <person name="Kulichevskaya I.S."/>
            <person name="Mardanov A.V."/>
            <person name="Ravin N.V."/>
            <person name="Dedysh S.N."/>
        </authorList>
    </citation>
    <scope>NUCLEOTIDE SEQUENCE</scope>
    <source>
        <strain evidence="11">SP2T</strain>
    </source>
</reference>
<dbReference type="Proteomes" id="UP000676194">
    <property type="component" value="Chromosome"/>
</dbReference>
<dbReference type="SMART" id="SM00962">
    <property type="entry name" value="SRP54"/>
    <property type="match status" value="1"/>
</dbReference>
<evidence type="ECO:0000313" key="12">
    <source>
        <dbReference type="Proteomes" id="UP000676194"/>
    </source>
</evidence>
<comment type="subcellular location">
    <subcellularLocation>
        <location evidence="9">Cell membrane</location>
        <topology evidence="9">Peripheral membrane protein</topology>
        <orientation evidence="9">Cytoplasmic side</orientation>
    </subcellularLocation>
    <subcellularLocation>
        <location evidence="9">Cytoplasm</location>
    </subcellularLocation>
</comment>
<dbReference type="PROSITE" id="PS00300">
    <property type="entry name" value="SRP54"/>
    <property type="match status" value="1"/>
</dbReference>
<organism evidence="11 12">
    <name type="scientific">Telmatocola sphagniphila</name>
    <dbReference type="NCBI Taxonomy" id="1123043"/>
    <lineage>
        <taxon>Bacteria</taxon>
        <taxon>Pseudomonadati</taxon>
        <taxon>Planctomycetota</taxon>
        <taxon>Planctomycetia</taxon>
        <taxon>Gemmatales</taxon>
        <taxon>Gemmataceae</taxon>
    </lineage>
</organism>
<comment type="subunit">
    <text evidence="9">Part of the signal recognition particle protein translocation system, which is composed of SRP and FtsY.</text>
</comment>
<feature type="binding site" evidence="9">
    <location>
        <begin position="254"/>
        <end position="257"/>
    </location>
    <ligand>
        <name>GTP</name>
        <dbReference type="ChEBI" id="CHEBI:37565"/>
    </ligand>
</feature>
<evidence type="ECO:0000259" key="10">
    <source>
        <dbReference type="PROSITE" id="PS00300"/>
    </source>
</evidence>
<feature type="domain" description="SRP54-type proteins GTP-binding" evidence="10">
    <location>
        <begin position="275"/>
        <end position="288"/>
    </location>
</feature>
<dbReference type="Pfam" id="PF00448">
    <property type="entry name" value="SRP54"/>
    <property type="match status" value="1"/>
</dbReference>
<dbReference type="GO" id="GO:0005047">
    <property type="term" value="F:signal recognition particle binding"/>
    <property type="evidence" value="ECO:0007669"/>
    <property type="project" value="TreeGrafter"/>
</dbReference>
<dbReference type="GO" id="GO:0005737">
    <property type="term" value="C:cytoplasm"/>
    <property type="evidence" value="ECO:0007669"/>
    <property type="project" value="UniProtKB-SubCell"/>
</dbReference>
<dbReference type="NCBIfam" id="TIGR00064">
    <property type="entry name" value="ftsY"/>
    <property type="match status" value="1"/>
</dbReference>
<dbReference type="InterPro" id="IPR000897">
    <property type="entry name" value="SRP54_GTPase_dom"/>
</dbReference>
<comment type="function">
    <text evidence="9">Involved in targeting and insertion of nascent membrane proteins into the cytoplasmic membrane. Acts as a receptor for the complex formed by the signal recognition particle (SRP) and the ribosome-nascent chain (RNC).</text>
</comment>
<dbReference type="InterPro" id="IPR004390">
    <property type="entry name" value="SR_rcpt_FtsY"/>
</dbReference>
<comment type="catalytic activity">
    <reaction evidence="8 9">
        <text>GTP + H2O = GDP + phosphate + H(+)</text>
        <dbReference type="Rhea" id="RHEA:19669"/>
        <dbReference type="ChEBI" id="CHEBI:15377"/>
        <dbReference type="ChEBI" id="CHEBI:15378"/>
        <dbReference type="ChEBI" id="CHEBI:37565"/>
        <dbReference type="ChEBI" id="CHEBI:43474"/>
        <dbReference type="ChEBI" id="CHEBI:58189"/>
        <dbReference type="EC" id="3.6.5.4"/>
    </reaction>
</comment>
<dbReference type="GO" id="GO:0003924">
    <property type="term" value="F:GTPase activity"/>
    <property type="evidence" value="ECO:0007669"/>
    <property type="project" value="UniProtKB-UniRule"/>
</dbReference>
<dbReference type="Gene3D" id="1.20.120.140">
    <property type="entry name" value="Signal recognition particle SRP54, nucleotide-binding domain"/>
    <property type="match status" value="1"/>
</dbReference>
<evidence type="ECO:0000256" key="3">
    <source>
        <dbReference type="ARBA" id="ARBA00022741"/>
    </source>
</evidence>
<dbReference type="AlphaFoldDB" id="A0A8E6EWU6"/>
<keyword evidence="5 9" id="KW-0342">GTP-binding</keyword>
<keyword evidence="12" id="KW-1185">Reference proteome</keyword>
<sequence>MLGSFFKKVKKSLTRTREVFGGLVDLVRGRGKVDKQFLTELEKRLYLADVGGAAVATIVDRVKQSFIDKEITGEVEEFVKKQLREMLSAPTQGVQFAGSGPTVIMIAGVNGSGKTTSIAKLANNLKLQGKKVCVAACDTFRAAAVEQLTIWSERIGVEIVKNQQGSDPAAVAHDACERVKAREFDVLIVDTAGRLHTQTHLMRELEKIHRIVQKQIPGAPHEVLLVLDATTGQNAIAQAEEFSKSVKCTGIILTKLDGTAKGGVIFGIKSKLGLPVKYIGVGEGLDDLDIFNPDEYVAALFEKT</sequence>
<dbReference type="SUPFAM" id="SSF47364">
    <property type="entry name" value="Domain of the SRP/SRP receptor G-proteins"/>
    <property type="match status" value="1"/>
</dbReference>
<dbReference type="Gene3D" id="3.40.50.300">
    <property type="entry name" value="P-loop containing nucleotide triphosphate hydrolases"/>
    <property type="match status" value="1"/>
</dbReference>
<feature type="binding site" evidence="9">
    <location>
        <begin position="108"/>
        <end position="115"/>
    </location>
    <ligand>
        <name>GTP</name>
        <dbReference type="ChEBI" id="CHEBI:37565"/>
    </ligand>
</feature>
<accession>A0A8E6EWU6</accession>
<evidence type="ECO:0000256" key="8">
    <source>
        <dbReference type="ARBA" id="ARBA00048027"/>
    </source>
</evidence>
<evidence type="ECO:0000313" key="11">
    <source>
        <dbReference type="EMBL" id="QVL30551.1"/>
    </source>
</evidence>
<keyword evidence="1 9" id="KW-1003">Cell membrane</keyword>
<evidence type="ECO:0000256" key="7">
    <source>
        <dbReference type="ARBA" id="ARBA00023170"/>
    </source>
</evidence>
<keyword evidence="6 9" id="KW-0472">Membrane</keyword>
<evidence type="ECO:0000256" key="2">
    <source>
        <dbReference type="ARBA" id="ARBA00022490"/>
    </source>
</evidence>
<dbReference type="HAMAP" id="MF_00920">
    <property type="entry name" value="FtsY"/>
    <property type="match status" value="1"/>
</dbReference>
<dbReference type="GO" id="GO:0006614">
    <property type="term" value="P:SRP-dependent cotranslational protein targeting to membrane"/>
    <property type="evidence" value="ECO:0007669"/>
    <property type="project" value="InterPro"/>
</dbReference>
<evidence type="ECO:0000256" key="5">
    <source>
        <dbReference type="ARBA" id="ARBA00023134"/>
    </source>
</evidence>
<dbReference type="SMART" id="SM00963">
    <property type="entry name" value="SRP54_N"/>
    <property type="match status" value="1"/>
</dbReference>
<keyword evidence="7 9" id="KW-0675">Receptor</keyword>
<dbReference type="InterPro" id="IPR036225">
    <property type="entry name" value="SRP/SRP_N"/>
</dbReference>
<dbReference type="PANTHER" id="PTHR43134:SF1">
    <property type="entry name" value="SIGNAL RECOGNITION PARTICLE RECEPTOR SUBUNIT ALPHA"/>
    <property type="match status" value="1"/>
</dbReference>
<evidence type="ECO:0000256" key="6">
    <source>
        <dbReference type="ARBA" id="ARBA00023136"/>
    </source>
</evidence>
<gene>
    <name evidence="9 11" type="primary">ftsY</name>
    <name evidence="11" type="ORF">KIH39_17040</name>
</gene>
<keyword evidence="2 9" id="KW-0963">Cytoplasm</keyword>
<dbReference type="InterPro" id="IPR003593">
    <property type="entry name" value="AAA+_ATPase"/>
</dbReference>
<dbReference type="FunFam" id="3.40.50.300:FF:000053">
    <property type="entry name" value="Signal recognition particle receptor FtsY"/>
    <property type="match status" value="1"/>
</dbReference>
<dbReference type="SMART" id="SM00382">
    <property type="entry name" value="AAA"/>
    <property type="match status" value="1"/>
</dbReference>
<feature type="binding site" evidence="9">
    <location>
        <begin position="190"/>
        <end position="194"/>
    </location>
    <ligand>
        <name>GTP</name>
        <dbReference type="ChEBI" id="CHEBI:37565"/>
    </ligand>
</feature>
<protein>
    <recommendedName>
        <fullName evidence="9">Signal recognition particle receptor FtsY</fullName>
        <shortName evidence="9">SRP receptor</shortName>
        <ecNumber evidence="9">3.6.5.4</ecNumber>
    </recommendedName>
</protein>
<dbReference type="EMBL" id="CP074694">
    <property type="protein sequence ID" value="QVL30551.1"/>
    <property type="molecule type" value="Genomic_DNA"/>
</dbReference>
<dbReference type="GO" id="GO:0005886">
    <property type="term" value="C:plasma membrane"/>
    <property type="evidence" value="ECO:0007669"/>
    <property type="project" value="UniProtKB-SubCell"/>
</dbReference>
<dbReference type="CDD" id="cd17874">
    <property type="entry name" value="FtsY"/>
    <property type="match status" value="1"/>
</dbReference>
<dbReference type="SUPFAM" id="SSF52540">
    <property type="entry name" value="P-loop containing nucleoside triphosphate hydrolases"/>
    <property type="match status" value="1"/>
</dbReference>
<dbReference type="RefSeq" id="WP_213494422.1">
    <property type="nucleotide sequence ID" value="NZ_CP074694.1"/>
</dbReference>
<proteinExistence type="inferred from homology"/>
<keyword evidence="3 9" id="KW-0547">Nucleotide-binding</keyword>
<dbReference type="PANTHER" id="PTHR43134">
    <property type="entry name" value="SIGNAL RECOGNITION PARTICLE RECEPTOR SUBUNIT ALPHA"/>
    <property type="match status" value="1"/>
</dbReference>
<evidence type="ECO:0000256" key="9">
    <source>
        <dbReference type="HAMAP-Rule" id="MF_00920"/>
    </source>
</evidence>
<evidence type="ECO:0000256" key="1">
    <source>
        <dbReference type="ARBA" id="ARBA00022475"/>
    </source>
</evidence>
<name>A0A8E6EWU6_9BACT</name>
<dbReference type="KEGG" id="tsph:KIH39_17040"/>